<feature type="compositionally biased region" description="Basic and acidic residues" evidence="1">
    <location>
        <begin position="262"/>
        <end position="273"/>
    </location>
</feature>
<feature type="region of interest" description="Disordered" evidence="1">
    <location>
        <begin position="158"/>
        <end position="184"/>
    </location>
</feature>
<dbReference type="AlphaFoldDB" id="A0A8H7I6A0"/>
<comment type="caution">
    <text evidence="2">The sequence shown here is derived from an EMBL/GenBank/DDBJ whole genome shotgun (WGS) entry which is preliminary data.</text>
</comment>
<feature type="region of interest" description="Disordered" evidence="1">
    <location>
        <begin position="1"/>
        <end position="34"/>
    </location>
</feature>
<feature type="compositionally biased region" description="Low complexity" evidence="1">
    <location>
        <begin position="561"/>
        <end position="571"/>
    </location>
</feature>
<dbReference type="Proteomes" id="UP000614334">
    <property type="component" value="Unassembled WGS sequence"/>
</dbReference>
<feature type="compositionally biased region" description="Polar residues" evidence="1">
    <location>
        <begin position="323"/>
        <end position="335"/>
    </location>
</feature>
<sequence length="849" mass="91496">MIGRIFGKKDTGSEGASDDSPRRPRFRRTKSAASESIYADYESDDWGDAATIHVDRDGNRVRTGSENDSLEDWQRQPGLIARMRSLSISRPNFARAPPLLHRMAGPLESHRPVTMPVPNPAPAPIDVRGGVEFPVLDEAPPPALLSQSSSLSIEPGARILDDRSGTSSPKVIDPKAIGKKGPQDMIGSEACSTRGVYSAKTSVPSRKDCGCDPTCRRSAFYHRLASVSCLRQDCPKRYLPPPPMPPSWYQPKPPKPKKTKEPKKPKGPKESKQPKKLGPPGGIHIADDRGFPLDPSDNEFTYPDYDNPYYYPESPYNWEGDTPTLQSDLTTTEESASYYEQPRPMVGIDFATLPVRPAFFPAPIKSTGLTTLPNQHAPYYGPLQIADSPYHGDEDDEDYDEDEYEYEYEYEYDDDDYSPTESSHAPIPSPLTTAYDPRISRVPTLHARTPLAITYPIPAPESSSAFTAPGPPLVIPSPTAQLQVTSTAAPAASASASTNTRLGPLPGGYSSSDQPFAKHYNAYVPPKDKKQKRSPKESSGMSSRSKDGPSPRSKPGPPPLSKSGPSPLSRPGQPPLSKPGPSPRSKPGPSPQVLYEPSPYGFGPPLRPPSNMKIGPSSRAPAGPVGVASQPPYGPTAPATHRPSPGTSYGPSPEMSYGPSPGMSYGPSPGMSYGPSPGMSYGPSPNVPYGFPYKPSPQTAWGPSPQAPYGIPPKGPSPQVPYGVPMHGAYGPSPQAPYGPSPQTAYDPGTYGPPTHDAPTHPYAYLARTGTPTYVDPIKDQYVWGWGAREIGPDGLPLPRLFRANLRPRSRRPSRASRASRGPDRVVVDERGSAAPPPRLVSIFYGIFG</sequence>
<feature type="compositionally biased region" description="Low complexity" evidence="1">
    <location>
        <begin position="655"/>
        <end position="684"/>
    </location>
</feature>
<evidence type="ECO:0000313" key="2">
    <source>
        <dbReference type="EMBL" id="KAF8751790.1"/>
    </source>
</evidence>
<evidence type="ECO:0000256" key="1">
    <source>
        <dbReference type="SAM" id="MobiDB-lite"/>
    </source>
</evidence>
<feature type="compositionally biased region" description="Basic and acidic residues" evidence="1">
    <location>
        <begin position="821"/>
        <end position="832"/>
    </location>
</feature>
<feature type="compositionally biased region" description="Low complexity" evidence="1">
    <location>
        <begin position="485"/>
        <end position="500"/>
    </location>
</feature>
<gene>
    <name evidence="2" type="ORF">RHS01_08404</name>
</gene>
<feature type="region of interest" description="Disordered" evidence="1">
    <location>
        <begin position="375"/>
        <end position="402"/>
    </location>
</feature>
<feature type="compositionally biased region" description="Pro residues" evidence="1">
    <location>
        <begin position="240"/>
        <end position="253"/>
    </location>
</feature>
<proteinExistence type="predicted"/>
<feature type="compositionally biased region" description="Pro residues" evidence="1">
    <location>
        <begin position="710"/>
        <end position="719"/>
    </location>
</feature>
<name>A0A8H7I6A0_9AGAM</name>
<evidence type="ECO:0000313" key="3">
    <source>
        <dbReference type="Proteomes" id="UP000614334"/>
    </source>
</evidence>
<protein>
    <submittedName>
        <fullName evidence="2">Uncharacterized protein</fullName>
    </submittedName>
</protein>
<feature type="region of interest" description="Disordered" evidence="1">
    <location>
        <begin position="240"/>
        <end position="336"/>
    </location>
</feature>
<feature type="region of interest" description="Disordered" evidence="1">
    <location>
        <begin position="414"/>
        <end position="435"/>
    </location>
</feature>
<accession>A0A8H7I6A0</accession>
<dbReference type="EMBL" id="JACYCF010000017">
    <property type="protein sequence ID" value="KAF8751790.1"/>
    <property type="molecule type" value="Genomic_DNA"/>
</dbReference>
<feature type="compositionally biased region" description="Acidic residues" evidence="1">
    <location>
        <begin position="393"/>
        <end position="402"/>
    </location>
</feature>
<reference evidence="2" key="1">
    <citation type="submission" date="2020-09" db="EMBL/GenBank/DDBJ databases">
        <title>Comparative genome analyses of four rice-infecting Rhizoctonia solani isolates reveal extensive enrichment of homogalacturonan modification genes.</title>
        <authorList>
            <person name="Lee D.-Y."/>
            <person name="Jeon J."/>
            <person name="Kim K.-T."/>
            <person name="Cheong K."/>
            <person name="Song H."/>
            <person name="Choi G."/>
            <person name="Ko J."/>
            <person name="Opiyo S.O."/>
            <person name="Zuo S."/>
            <person name="Madhav S."/>
            <person name="Lee Y.-H."/>
            <person name="Wang G.-L."/>
        </authorList>
    </citation>
    <scope>NUCLEOTIDE SEQUENCE</scope>
    <source>
        <strain evidence="2">AG1-IA B2</strain>
    </source>
</reference>
<feature type="compositionally biased region" description="Low complexity" evidence="1">
    <location>
        <begin position="302"/>
        <end position="317"/>
    </location>
</feature>
<feature type="compositionally biased region" description="Pro residues" evidence="1">
    <location>
        <begin position="572"/>
        <end position="590"/>
    </location>
</feature>
<organism evidence="2 3">
    <name type="scientific">Rhizoctonia solani</name>
    <dbReference type="NCBI Taxonomy" id="456999"/>
    <lineage>
        <taxon>Eukaryota</taxon>
        <taxon>Fungi</taxon>
        <taxon>Dikarya</taxon>
        <taxon>Basidiomycota</taxon>
        <taxon>Agaricomycotina</taxon>
        <taxon>Agaricomycetes</taxon>
        <taxon>Cantharellales</taxon>
        <taxon>Ceratobasidiaceae</taxon>
        <taxon>Rhizoctonia</taxon>
    </lineage>
</organism>
<feature type="region of interest" description="Disordered" evidence="1">
    <location>
        <begin position="457"/>
        <end position="758"/>
    </location>
</feature>
<feature type="region of interest" description="Disordered" evidence="1">
    <location>
        <begin position="807"/>
        <end position="837"/>
    </location>
</feature>